<evidence type="ECO:0000256" key="7">
    <source>
        <dbReference type="ARBA" id="ARBA00022840"/>
    </source>
</evidence>
<dbReference type="OrthoDB" id="9810135at2"/>
<keyword evidence="1" id="KW-0540">Nuclease</keyword>
<dbReference type="InterPro" id="IPR014016">
    <property type="entry name" value="UvrD-like_ATP-bd"/>
</dbReference>
<feature type="domain" description="UvrD-like helicase C-terminal" evidence="16">
    <location>
        <begin position="468"/>
        <end position="766"/>
    </location>
</feature>
<dbReference type="Gene3D" id="1.10.486.10">
    <property type="entry name" value="PCRA, domain 4"/>
    <property type="match status" value="1"/>
</dbReference>
<accession>A0A1G6S6Q3</accession>
<dbReference type="InterPro" id="IPR011604">
    <property type="entry name" value="PDDEXK-like_dom_sf"/>
</dbReference>
<keyword evidence="9" id="KW-0234">DNA repair</keyword>
<dbReference type="GO" id="GO:0043138">
    <property type="term" value="F:3'-5' DNA helicase activity"/>
    <property type="evidence" value="ECO:0007669"/>
    <property type="project" value="UniProtKB-EC"/>
</dbReference>
<evidence type="ECO:0000313" key="18">
    <source>
        <dbReference type="Proteomes" id="UP000198995"/>
    </source>
</evidence>
<proteinExistence type="predicted"/>
<keyword evidence="5 14" id="KW-0347">Helicase</keyword>
<dbReference type="InterPro" id="IPR011335">
    <property type="entry name" value="Restrct_endonuc-II-like"/>
</dbReference>
<dbReference type="EMBL" id="FNAF01000001">
    <property type="protein sequence ID" value="SDD12558.1"/>
    <property type="molecule type" value="Genomic_DNA"/>
</dbReference>
<evidence type="ECO:0000256" key="8">
    <source>
        <dbReference type="ARBA" id="ARBA00023125"/>
    </source>
</evidence>
<dbReference type="PROSITE" id="PS51198">
    <property type="entry name" value="UVRD_HELICASE_ATP_BIND"/>
    <property type="match status" value="1"/>
</dbReference>
<sequence length="1142" mass="128729">MKRTAAQEKAVYLRNQDILVSAAAGSGKTRVLIDRIVAMVSEEHISLEEMLVVTFTRAAAGELKDRLAKGLEDALQLAMAAGDQERIKFLRHQLTALPQANVSTLHAFCAKMLRRYFQAAGVEPNFRVLQSAPAGKLLNEALTDVFDAAYESGEDQFSDLIWAYGTANDDANVRRLVTRLLQAARAHPVPSAWLDQLGQEAPEVLPEAVTSAFQQVLEATAEQMMAALESMARLLESPEAERLSPYRDTVVEDQGLVTAVDQAACLQVPEALALLTDLQPARLKAVRLKKEDDEAVRDLQETFKRLRESGIKAPLTHLRKLLPAGGMAQVIADRQGTLPRLYALGQLTKAVMERYEALKAEKNSLDFADLETRFLALLADDESQAMIRRETAYIFFDEYQDANQIQEEIIKALATPRQLFFVGDVKQAIYRFRQSDPALFLARYHAYEGREQGDQALIHLSENFRSQPRILHACNAVFQPLMTSALGDIDYSAPGQALVPGQEPSEADCPAEFVWLADDQVPQDASPHYAEGRWIADRIRRLVAEEGKHYRDMAVLMRTPRTHLAEYEQAFNDAEVPYYSENSLVGFENMEVRLFLDMLRVIDNDSYDEPLLAVLVSPFGGCSDDDLANIRLQEPEGRFSAAARWVAAEGEGPTANKLQLFYDRLSRYRLRLKMISPDLFAEELLQSSGYGDFLQAMPHGAERYANVCALIDLMRTYGDFSHAGLDGFLRHVEEIKKAPGDSLQPAVALTEQDDCVRIMSIHKSKGLGFDTVFLADLYHRFNMRDTSEALLVHPSLGCALDVVQLDKHTVRPSFEKKLSAFHMRRENISEEVRLLYVAMTRAIKRLFLVGRIPEKEVPPLGDGALPFALAAGRSYGDWLYTLTEAGLLPTADLCIRHEEISWEVSEGESRLQPSDLPFDPQALKELTRRLAQAYPYAEAAEEPYKKTVSQLSAENRLVDDVSGAWPTYFKGALAKEHHRRPDFLDGKWHFTAREQGTLLHRAVQLLPNRPYTAEQLTQALEDLVQRALMTVDEVAAIERPLLLDYYASDTAAVLRQYQDSVEQEVSFTMFYEDHLIDGQIDLIYRDEAGYHIIDFKSDRQVQPEDYRLQLELYAKALAEARRVPVISKSLYWLRHGVRTVIQ</sequence>
<keyword evidence="2 14" id="KW-0547">Nucleotide-binding</keyword>
<dbReference type="GO" id="GO:0000725">
    <property type="term" value="P:recombinational repair"/>
    <property type="evidence" value="ECO:0007669"/>
    <property type="project" value="TreeGrafter"/>
</dbReference>
<gene>
    <name evidence="17" type="ORF">SAMN04489866_101248</name>
</gene>
<evidence type="ECO:0000256" key="3">
    <source>
        <dbReference type="ARBA" id="ARBA00022763"/>
    </source>
</evidence>
<dbReference type="InterPro" id="IPR038726">
    <property type="entry name" value="PDDEXK_AddAB-type"/>
</dbReference>
<dbReference type="GO" id="GO:0003677">
    <property type="term" value="F:DNA binding"/>
    <property type="evidence" value="ECO:0007669"/>
    <property type="project" value="UniProtKB-KW"/>
</dbReference>
<evidence type="ECO:0000256" key="11">
    <source>
        <dbReference type="ARBA" id="ARBA00034617"/>
    </source>
</evidence>
<dbReference type="GO" id="GO:0016887">
    <property type="term" value="F:ATP hydrolysis activity"/>
    <property type="evidence" value="ECO:0007669"/>
    <property type="project" value="RHEA"/>
</dbReference>
<reference evidence="17 18" key="1">
    <citation type="submission" date="2016-10" db="EMBL/GenBank/DDBJ databases">
        <authorList>
            <person name="de Groot N.N."/>
        </authorList>
    </citation>
    <scope>NUCLEOTIDE SEQUENCE [LARGE SCALE GENOMIC DNA]</scope>
    <source>
        <strain evidence="17 18">DSM 20475</strain>
    </source>
</reference>
<evidence type="ECO:0000256" key="1">
    <source>
        <dbReference type="ARBA" id="ARBA00022722"/>
    </source>
</evidence>
<comment type="catalytic activity">
    <reaction evidence="11">
        <text>Couples ATP hydrolysis with the unwinding of duplex DNA by translocating in the 3'-5' direction.</text>
        <dbReference type="EC" id="5.6.2.4"/>
    </reaction>
</comment>
<dbReference type="PANTHER" id="PTHR11070">
    <property type="entry name" value="UVRD / RECB / PCRA DNA HELICASE FAMILY MEMBER"/>
    <property type="match status" value="1"/>
</dbReference>
<evidence type="ECO:0000256" key="14">
    <source>
        <dbReference type="PROSITE-ProRule" id="PRU00560"/>
    </source>
</evidence>
<evidence type="ECO:0000313" key="17">
    <source>
        <dbReference type="EMBL" id="SDD12558.1"/>
    </source>
</evidence>
<evidence type="ECO:0000256" key="5">
    <source>
        <dbReference type="ARBA" id="ARBA00022806"/>
    </source>
</evidence>
<protein>
    <recommendedName>
        <fullName evidence="12">DNA 3'-5' helicase</fullName>
        <ecNumber evidence="12">5.6.2.4</ecNumber>
    </recommendedName>
</protein>
<evidence type="ECO:0000256" key="10">
    <source>
        <dbReference type="ARBA" id="ARBA00023235"/>
    </source>
</evidence>
<dbReference type="GO" id="GO:0005829">
    <property type="term" value="C:cytosol"/>
    <property type="evidence" value="ECO:0007669"/>
    <property type="project" value="TreeGrafter"/>
</dbReference>
<dbReference type="Gene3D" id="3.90.320.10">
    <property type="match status" value="1"/>
</dbReference>
<dbReference type="Pfam" id="PF12705">
    <property type="entry name" value="PDDEXK_1"/>
    <property type="match status" value="1"/>
</dbReference>
<evidence type="ECO:0000256" key="9">
    <source>
        <dbReference type="ARBA" id="ARBA00023204"/>
    </source>
</evidence>
<keyword evidence="6" id="KW-0269">Exonuclease</keyword>
<evidence type="ECO:0000256" key="13">
    <source>
        <dbReference type="ARBA" id="ARBA00048988"/>
    </source>
</evidence>
<dbReference type="AlphaFoldDB" id="A0A1G6S6Q3"/>
<dbReference type="GO" id="GO:0004527">
    <property type="term" value="F:exonuclease activity"/>
    <property type="evidence" value="ECO:0007669"/>
    <property type="project" value="UniProtKB-KW"/>
</dbReference>
<dbReference type="RefSeq" id="WP_091790927.1">
    <property type="nucleotide sequence ID" value="NZ_FNAF01000001.1"/>
</dbReference>
<dbReference type="PROSITE" id="PS51217">
    <property type="entry name" value="UVRD_HELICASE_CTER"/>
    <property type="match status" value="1"/>
</dbReference>
<keyword evidence="10" id="KW-0413">Isomerase</keyword>
<evidence type="ECO:0000256" key="4">
    <source>
        <dbReference type="ARBA" id="ARBA00022801"/>
    </source>
</evidence>
<feature type="binding site" evidence="14">
    <location>
        <begin position="22"/>
        <end position="29"/>
    </location>
    <ligand>
        <name>ATP</name>
        <dbReference type="ChEBI" id="CHEBI:30616"/>
    </ligand>
</feature>
<feature type="domain" description="UvrD-like helicase ATP-binding" evidence="15">
    <location>
        <begin position="1"/>
        <end position="467"/>
    </location>
</feature>
<keyword evidence="18" id="KW-1185">Reference proteome</keyword>
<dbReference type="GO" id="GO:0005524">
    <property type="term" value="F:ATP binding"/>
    <property type="evidence" value="ECO:0007669"/>
    <property type="project" value="UniProtKB-UniRule"/>
</dbReference>
<dbReference type="Pfam" id="PF00580">
    <property type="entry name" value="UvrD-helicase"/>
    <property type="match status" value="1"/>
</dbReference>
<dbReference type="InterPro" id="IPR014017">
    <property type="entry name" value="DNA_helicase_UvrD-like_C"/>
</dbReference>
<dbReference type="Gene3D" id="3.40.50.300">
    <property type="entry name" value="P-loop containing nucleotide triphosphate hydrolases"/>
    <property type="match status" value="4"/>
</dbReference>
<dbReference type="Proteomes" id="UP000198995">
    <property type="component" value="Unassembled WGS sequence"/>
</dbReference>
<dbReference type="PANTHER" id="PTHR11070:SF48">
    <property type="entry name" value="ATP-DEPENDENT HELICASE_NUCLEASE SUBUNIT A"/>
    <property type="match status" value="1"/>
</dbReference>
<evidence type="ECO:0000256" key="6">
    <source>
        <dbReference type="ARBA" id="ARBA00022839"/>
    </source>
</evidence>
<evidence type="ECO:0000256" key="12">
    <source>
        <dbReference type="ARBA" id="ARBA00034808"/>
    </source>
</evidence>
<keyword evidence="3" id="KW-0227">DNA damage</keyword>
<evidence type="ECO:0000259" key="16">
    <source>
        <dbReference type="PROSITE" id="PS51217"/>
    </source>
</evidence>
<comment type="catalytic activity">
    <reaction evidence="13">
        <text>ATP + H2O = ADP + phosphate + H(+)</text>
        <dbReference type="Rhea" id="RHEA:13065"/>
        <dbReference type="ChEBI" id="CHEBI:15377"/>
        <dbReference type="ChEBI" id="CHEBI:15378"/>
        <dbReference type="ChEBI" id="CHEBI:30616"/>
        <dbReference type="ChEBI" id="CHEBI:43474"/>
        <dbReference type="ChEBI" id="CHEBI:456216"/>
        <dbReference type="EC" id="5.6.2.4"/>
    </reaction>
</comment>
<keyword evidence="4 14" id="KW-0378">Hydrolase</keyword>
<dbReference type="SUPFAM" id="SSF52540">
    <property type="entry name" value="P-loop containing nucleoside triphosphate hydrolases"/>
    <property type="match status" value="1"/>
</dbReference>
<name>A0A1G6S6Q3_PEPNI</name>
<dbReference type="Pfam" id="PF13361">
    <property type="entry name" value="UvrD_C"/>
    <property type="match status" value="2"/>
</dbReference>
<dbReference type="SUPFAM" id="SSF52980">
    <property type="entry name" value="Restriction endonuclease-like"/>
    <property type="match status" value="1"/>
</dbReference>
<evidence type="ECO:0000256" key="2">
    <source>
        <dbReference type="ARBA" id="ARBA00022741"/>
    </source>
</evidence>
<dbReference type="InterPro" id="IPR027417">
    <property type="entry name" value="P-loop_NTPase"/>
</dbReference>
<organism evidence="17 18">
    <name type="scientific">Peptococcus niger</name>
    <dbReference type="NCBI Taxonomy" id="2741"/>
    <lineage>
        <taxon>Bacteria</taxon>
        <taxon>Bacillati</taxon>
        <taxon>Bacillota</taxon>
        <taxon>Clostridia</taxon>
        <taxon>Eubacteriales</taxon>
        <taxon>Peptococcaceae</taxon>
        <taxon>Peptococcus</taxon>
    </lineage>
</organism>
<dbReference type="InterPro" id="IPR000212">
    <property type="entry name" value="DNA_helicase_UvrD/REP"/>
</dbReference>
<dbReference type="STRING" id="2741.SAMN04489866_101248"/>
<dbReference type="GO" id="GO:0033202">
    <property type="term" value="C:DNA helicase complex"/>
    <property type="evidence" value="ECO:0007669"/>
    <property type="project" value="TreeGrafter"/>
</dbReference>
<dbReference type="EC" id="5.6.2.4" evidence="12"/>
<evidence type="ECO:0000259" key="15">
    <source>
        <dbReference type="PROSITE" id="PS51198"/>
    </source>
</evidence>
<keyword evidence="7 14" id="KW-0067">ATP-binding</keyword>
<keyword evidence="8" id="KW-0238">DNA-binding</keyword>